<organism evidence="3 4">
    <name type="scientific">Rotaria magnacalcarata</name>
    <dbReference type="NCBI Taxonomy" id="392030"/>
    <lineage>
        <taxon>Eukaryota</taxon>
        <taxon>Metazoa</taxon>
        <taxon>Spiralia</taxon>
        <taxon>Gnathifera</taxon>
        <taxon>Rotifera</taxon>
        <taxon>Eurotatoria</taxon>
        <taxon>Bdelloidea</taxon>
        <taxon>Philodinida</taxon>
        <taxon>Philodinidae</taxon>
        <taxon>Rotaria</taxon>
    </lineage>
</organism>
<comment type="caution">
    <text evidence="3">The sequence shown here is derived from an EMBL/GenBank/DDBJ whole genome shotgun (WGS) entry which is preliminary data.</text>
</comment>
<sequence>MILSIYSRLLQWFDENNIQTVTIHSNTTTTNNNNQANSTSSSTQRSRKNSKTNFSLETVNNYSNEQETEY</sequence>
<proteinExistence type="predicted"/>
<dbReference type="EMBL" id="CAJOBH010140059">
    <property type="protein sequence ID" value="CAF4800793.1"/>
    <property type="molecule type" value="Genomic_DNA"/>
</dbReference>
<dbReference type="Proteomes" id="UP000681720">
    <property type="component" value="Unassembled WGS sequence"/>
</dbReference>
<evidence type="ECO:0000313" key="3">
    <source>
        <dbReference type="EMBL" id="CAF4972925.1"/>
    </source>
</evidence>
<gene>
    <name evidence="2" type="ORF">BYL167_LOCUS48135</name>
    <name evidence="3" type="ORF">GIL414_LOCUS55531</name>
</gene>
<feature type="compositionally biased region" description="Low complexity" evidence="1">
    <location>
        <begin position="25"/>
        <end position="44"/>
    </location>
</feature>
<dbReference type="AlphaFoldDB" id="A0A8S3D2G0"/>
<reference evidence="3" key="1">
    <citation type="submission" date="2021-02" db="EMBL/GenBank/DDBJ databases">
        <authorList>
            <person name="Nowell W R."/>
        </authorList>
    </citation>
    <scope>NUCLEOTIDE SEQUENCE</scope>
</reference>
<feature type="non-terminal residue" evidence="3">
    <location>
        <position position="70"/>
    </location>
</feature>
<dbReference type="EMBL" id="CAJOBJ010197424">
    <property type="protein sequence ID" value="CAF4972925.1"/>
    <property type="molecule type" value="Genomic_DNA"/>
</dbReference>
<feature type="region of interest" description="Disordered" evidence="1">
    <location>
        <begin position="25"/>
        <end position="70"/>
    </location>
</feature>
<evidence type="ECO:0000256" key="1">
    <source>
        <dbReference type="SAM" id="MobiDB-lite"/>
    </source>
</evidence>
<accession>A0A8S3D2G0</accession>
<protein>
    <submittedName>
        <fullName evidence="3">Uncharacterized protein</fullName>
    </submittedName>
</protein>
<evidence type="ECO:0000313" key="2">
    <source>
        <dbReference type="EMBL" id="CAF4800793.1"/>
    </source>
</evidence>
<feature type="compositionally biased region" description="Polar residues" evidence="1">
    <location>
        <begin position="53"/>
        <end position="70"/>
    </location>
</feature>
<evidence type="ECO:0000313" key="4">
    <source>
        <dbReference type="Proteomes" id="UP000681720"/>
    </source>
</evidence>
<dbReference type="Proteomes" id="UP000681967">
    <property type="component" value="Unassembled WGS sequence"/>
</dbReference>
<name>A0A8S3D2G0_9BILA</name>